<dbReference type="Proteomes" id="UP001597182">
    <property type="component" value="Unassembled WGS sequence"/>
</dbReference>
<evidence type="ECO:0000259" key="3">
    <source>
        <dbReference type="Pfam" id="PF01895"/>
    </source>
</evidence>
<comment type="similarity">
    <text evidence="2">Belongs to the PhoU family.</text>
</comment>
<protein>
    <recommendedName>
        <fullName evidence="2">Phosphate-specific transport system accessory protein PhoU</fullName>
    </recommendedName>
</protein>
<comment type="function">
    <text evidence="2">Plays a role in the regulation of phosphate uptake.</text>
</comment>
<comment type="caution">
    <text evidence="4">The sequence shown here is derived from an EMBL/GenBank/DDBJ whole genome shotgun (WGS) entry which is preliminary data.</text>
</comment>
<dbReference type="InterPro" id="IPR038078">
    <property type="entry name" value="PhoU-like_sf"/>
</dbReference>
<gene>
    <name evidence="4" type="primary">phoU</name>
    <name evidence="4" type="ORF">ACFQ34_04755</name>
</gene>
<dbReference type="SUPFAM" id="SSF109755">
    <property type="entry name" value="PhoU-like"/>
    <property type="match status" value="1"/>
</dbReference>
<dbReference type="Gene3D" id="1.20.58.220">
    <property type="entry name" value="Phosphate transport system protein phou homolog 2, domain 2"/>
    <property type="match status" value="1"/>
</dbReference>
<organism evidence="4 5">
    <name type="scientific">Pseudonocardia benzenivorans</name>
    <dbReference type="NCBI Taxonomy" id="228005"/>
    <lineage>
        <taxon>Bacteria</taxon>
        <taxon>Bacillati</taxon>
        <taxon>Actinomycetota</taxon>
        <taxon>Actinomycetes</taxon>
        <taxon>Pseudonocardiales</taxon>
        <taxon>Pseudonocardiaceae</taxon>
        <taxon>Pseudonocardia</taxon>
    </lineage>
</organism>
<feature type="domain" description="PhoU" evidence="3">
    <location>
        <begin position="122"/>
        <end position="204"/>
    </location>
</feature>
<dbReference type="EMBL" id="JBHTMB010000026">
    <property type="protein sequence ID" value="MFD1232587.1"/>
    <property type="molecule type" value="Genomic_DNA"/>
</dbReference>
<keyword evidence="1 2" id="KW-0592">Phosphate transport</keyword>
<evidence type="ECO:0000256" key="2">
    <source>
        <dbReference type="PIRNR" id="PIRNR003107"/>
    </source>
</evidence>
<dbReference type="RefSeq" id="WP_013672676.1">
    <property type="nucleotide sequence ID" value="NZ_BAABKS010000085.1"/>
</dbReference>
<evidence type="ECO:0000313" key="4">
    <source>
        <dbReference type="EMBL" id="MFD1232587.1"/>
    </source>
</evidence>
<dbReference type="Pfam" id="PF01895">
    <property type="entry name" value="PhoU"/>
    <property type="match status" value="2"/>
</dbReference>
<dbReference type="PANTHER" id="PTHR42930:SF3">
    <property type="entry name" value="PHOSPHATE-SPECIFIC TRANSPORT SYSTEM ACCESSORY PROTEIN PHOU"/>
    <property type="match status" value="1"/>
</dbReference>
<evidence type="ECO:0000313" key="5">
    <source>
        <dbReference type="Proteomes" id="UP001597182"/>
    </source>
</evidence>
<accession>A0ABW3VB94</accession>
<evidence type="ECO:0000256" key="1">
    <source>
        <dbReference type="ARBA" id="ARBA00022592"/>
    </source>
</evidence>
<keyword evidence="2" id="KW-0813">Transport</keyword>
<keyword evidence="2" id="KW-0963">Cytoplasm</keyword>
<proteinExistence type="inferred from homology"/>
<dbReference type="PANTHER" id="PTHR42930">
    <property type="entry name" value="PHOSPHATE-SPECIFIC TRANSPORT SYSTEM ACCESSORY PROTEIN PHOU"/>
    <property type="match status" value="1"/>
</dbReference>
<comment type="subunit">
    <text evidence="2">Homodimer.</text>
</comment>
<sequence length="218" mass="23800">MRDQYQEQLDGLASRLAGMCGEVAAALDKATRALLDADLRLAEEVITEDVNVDTIRAEAEEQAFALLALQAPVATDLRIVVSAIHGAGDIERMGDLALHIAQAARRRHPQPVLPDEVAPYFAEMGRVGVQLATKAAAVIRSRDLDAAAELETDDDAMDDLHRHMFTVLMDRHWNHGVAAAVDVTLLARFYERYADHAVAVARRIVYVVTGQMPGPLTV</sequence>
<name>A0ABW3VB94_9PSEU</name>
<dbReference type="PIRSF" id="PIRSF003107">
    <property type="entry name" value="PhoU"/>
    <property type="match status" value="1"/>
</dbReference>
<comment type="subcellular location">
    <subcellularLocation>
        <location evidence="2">Cytoplasm</location>
    </subcellularLocation>
</comment>
<keyword evidence="5" id="KW-1185">Reference proteome</keyword>
<reference evidence="5" key="1">
    <citation type="journal article" date="2019" name="Int. J. Syst. Evol. Microbiol.">
        <title>The Global Catalogue of Microorganisms (GCM) 10K type strain sequencing project: providing services to taxonomists for standard genome sequencing and annotation.</title>
        <authorList>
            <consortium name="The Broad Institute Genomics Platform"/>
            <consortium name="The Broad Institute Genome Sequencing Center for Infectious Disease"/>
            <person name="Wu L."/>
            <person name="Ma J."/>
        </authorList>
    </citation>
    <scope>NUCLEOTIDE SEQUENCE [LARGE SCALE GENOMIC DNA]</scope>
    <source>
        <strain evidence="5">CCUG 49018</strain>
    </source>
</reference>
<dbReference type="InterPro" id="IPR028366">
    <property type="entry name" value="PhoU"/>
</dbReference>
<dbReference type="NCBIfam" id="TIGR02135">
    <property type="entry name" value="phoU_full"/>
    <property type="match status" value="1"/>
</dbReference>
<dbReference type="InterPro" id="IPR026022">
    <property type="entry name" value="PhoU_dom"/>
</dbReference>
<feature type="domain" description="PhoU" evidence="3">
    <location>
        <begin position="18"/>
        <end position="103"/>
    </location>
</feature>